<comment type="caution">
    <text evidence="2">The sequence shown here is derived from an EMBL/GenBank/DDBJ whole genome shotgun (WGS) entry which is preliminary data.</text>
</comment>
<dbReference type="AlphaFoldDB" id="A0A4R4VDR2"/>
<dbReference type="SUPFAM" id="SSF48452">
    <property type="entry name" value="TPR-like"/>
    <property type="match status" value="1"/>
</dbReference>
<dbReference type="OrthoDB" id="581105at2"/>
<accession>A0A4R4VDR2</accession>
<feature type="domain" description="NB-ARC" evidence="1">
    <location>
        <begin position="113"/>
        <end position="261"/>
    </location>
</feature>
<evidence type="ECO:0000259" key="1">
    <source>
        <dbReference type="Pfam" id="PF00931"/>
    </source>
</evidence>
<dbReference type="Gene3D" id="1.25.40.10">
    <property type="entry name" value="Tetratricopeptide repeat domain"/>
    <property type="match status" value="1"/>
</dbReference>
<dbReference type="InterPro" id="IPR011990">
    <property type="entry name" value="TPR-like_helical_dom_sf"/>
</dbReference>
<dbReference type="InterPro" id="IPR002182">
    <property type="entry name" value="NB-ARC"/>
</dbReference>
<dbReference type="Gene3D" id="3.40.50.300">
    <property type="entry name" value="P-loop containing nucleotide triphosphate hydrolases"/>
    <property type="match status" value="1"/>
</dbReference>
<sequence>MTIFRVSGTLLFHRASNPRSTTLSAHATRGGRSLLCWEAEVSNEPQGFSGTAKNVVQATSISGGVHFHHNGFDAPVPHQLPTSIKHFTNRETILAGLNSLLDEPADGSTPTSLVVGSGGVGKTSLATYWAHRVRERFPDGDLYVDLHGYHDTRRVPPDDSLESILCALGVPGDRVPTDTDAKAAMYRSLLHGRRMLILLDNAATAEQVRPLLPDSPTCLVLVTSRNRLPSLLTREGAIQMALDVLPPEHAAELLRSTVGADRIDAEPEAASELARRCGYLPLALRIAGERLVSSPHLRISELVAEVAEERLDAFSTEDEFGSIRAVFASSYRALPPEAATLFRLLSLPESPDISVPAAAALAGLTSTRTRRLLETLVGAHLLDEHQPRRFRFHDLISTFAAECAEADATADERDAAVRRLLSWYLHAMISASWKVAPEFTRIELDHPEPIGDVPEFTDRATALHWYDDERQNLLAAIRLASARDERVFAVQLPVELFAFLLTRRRVTDWLETHRIGLTAARARGDHLAEAWLLTSVAIAHRTCGDYESSLSDLERAVQLWQRFGPEWAQAWALRDLGAVYHQLGRHTEADEALETAQAMHVALGDEWGEATALSALALTECHIDQFDEALMHLERAIEIRRSQGDRRNEGTCLSHIGMVLGEMGRTDEAVERIEQALEIHHEVEFAYGAALSHERLADLFDRNGQADRAREHRRIAAELYDDLGVPHSLSA</sequence>
<proteinExistence type="predicted"/>
<keyword evidence="3" id="KW-1185">Reference proteome</keyword>
<reference evidence="2 3" key="1">
    <citation type="submission" date="2019-03" db="EMBL/GenBank/DDBJ databases">
        <title>Draft genome sequences of novel Actinobacteria.</title>
        <authorList>
            <person name="Sahin N."/>
            <person name="Ay H."/>
            <person name="Saygin H."/>
        </authorList>
    </citation>
    <scope>NUCLEOTIDE SEQUENCE [LARGE SCALE GENOMIC DNA]</scope>
    <source>
        <strain evidence="2 3">16K309</strain>
    </source>
</reference>
<dbReference type="PANTHER" id="PTHR47691:SF3">
    <property type="entry name" value="HTH-TYPE TRANSCRIPTIONAL REGULATOR RV0890C-RELATED"/>
    <property type="match status" value="1"/>
</dbReference>
<protein>
    <submittedName>
        <fullName evidence="2">Tetratricopeptide repeat protein</fullName>
    </submittedName>
</protein>
<gene>
    <name evidence="2" type="ORF">E1181_28055</name>
</gene>
<dbReference type="InterPro" id="IPR019734">
    <property type="entry name" value="TPR_rpt"/>
</dbReference>
<dbReference type="PRINTS" id="PR00364">
    <property type="entry name" value="DISEASERSIST"/>
</dbReference>
<organism evidence="2 3">
    <name type="scientific">Saccharopolyspora terrae</name>
    <dbReference type="NCBI Taxonomy" id="2530384"/>
    <lineage>
        <taxon>Bacteria</taxon>
        <taxon>Bacillati</taxon>
        <taxon>Actinomycetota</taxon>
        <taxon>Actinomycetes</taxon>
        <taxon>Pseudonocardiales</taxon>
        <taxon>Pseudonocardiaceae</taxon>
        <taxon>Saccharopolyspora</taxon>
    </lineage>
</organism>
<dbReference type="GO" id="GO:0043531">
    <property type="term" value="F:ADP binding"/>
    <property type="evidence" value="ECO:0007669"/>
    <property type="project" value="InterPro"/>
</dbReference>
<dbReference type="SMART" id="SM00028">
    <property type="entry name" value="TPR"/>
    <property type="match status" value="5"/>
</dbReference>
<dbReference type="InterPro" id="IPR027417">
    <property type="entry name" value="P-loop_NTPase"/>
</dbReference>
<dbReference type="Pfam" id="PF00931">
    <property type="entry name" value="NB-ARC"/>
    <property type="match status" value="1"/>
</dbReference>
<dbReference type="EMBL" id="SMKS01000083">
    <property type="protein sequence ID" value="TDD00144.1"/>
    <property type="molecule type" value="Genomic_DNA"/>
</dbReference>
<dbReference type="PANTHER" id="PTHR47691">
    <property type="entry name" value="REGULATOR-RELATED"/>
    <property type="match status" value="1"/>
</dbReference>
<name>A0A4R4VDR2_9PSEU</name>
<evidence type="ECO:0000313" key="3">
    <source>
        <dbReference type="Proteomes" id="UP000295674"/>
    </source>
</evidence>
<evidence type="ECO:0000313" key="2">
    <source>
        <dbReference type="EMBL" id="TDD00144.1"/>
    </source>
</evidence>
<dbReference type="SUPFAM" id="SSF52540">
    <property type="entry name" value="P-loop containing nucleoside triphosphate hydrolases"/>
    <property type="match status" value="1"/>
</dbReference>
<dbReference type="Pfam" id="PF13424">
    <property type="entry name" value="TPR_12"/>
    <property type="match status" value="2"/>
</dbReference>
<dbReference type="Proteomes" id="UP000295674">
    <property type="component" value="Unassembled WGS sequence"/>
</dbReference>